<dbReference type="InterPro" id="IPR036909">
    <property type="entry name" value="Cyt_c-like_dom_sf"/>
</dbReference>
<reference evidence="7" key="1">
    <citation type="journal article" date="2014" name="Int. J. Syst. Evol. Microbiol.">
        <title>Complete genome sequence of Corynebacterium casei LMG S-19264T (=DSM 44701T), isolated from a smear-ripened cheese.</title>
        <authorList>
            <consortium name="US DOE Joint Genome Institute (JGI-PGF)"/>
            <person name="Walter F."/>
            <person name="Albersmeier A."/>
            <person name="Kalinowski J."/>
            <person name="Ruckert C."/>
        </authorList>
    </citation>
    <scope>NUCLEOTIDE SEQUENCE</scope>
    <source>
        <strain evidence="7">KCTC 23430</strain>
    </source>
</reference>
<comment type="caution">
    <text evidence="7">The sequence shown here is derived from an EMBL/GenBank/DDBJ whole genome shotgun (WGS) entry which is preliminary data.</text>
</comment>
<evidence type="ECO:0000256" key="1">
    <source>
        <dbReference type="ARBA" id="ARBA00022448"/>
    </source>
</evidence>
<dbReference type="RefSeq" id="WP_189474857.1">
    <property type="nucleotide sequence ID" value="NZ_BMYM01000001.1"/>
</dbReference>
<accession>A0A918XDH0</accession>
<dbReference type="PRINTS" id="PR00607">
    <property type="entry name" value="CYTCHROMECIE"/>
</dbReference>
<evidence type="ECO:0000313" key="8">
    <source>
        <dbReference type="Proteomes" id="UP000644693"/>
    </source>
</evidence>
<keyword evidence="4" id="KW-0249">Electron transport</keyword>
<dbReference type="InterPro" id="IPR009056">
    <property type="entry name" value="Cyt_c-like_dom"/>
</dbReference>
<feature type="domain" description="Cytochrome c" evidence="6">
    <location>
        <begin position="40"/>
        <end position="109"/>
    </location>
</feature>
<dbReference type="Proteomes" id="UP000644693">
    <property type="component" value="Unassembled WGS sequence"/>
</dbReference>
<dbReference type="GO" id="GO:0009055">
    <property type="term" value="F:electron transfer activity"/>
    <property type="evidence" value="ECO:0007669"/>
    <property type="project" value="InterPro"/>
</dbReference>
<dbReference type="PROSITE" id="PS51257">
    <property type="entry name" value="PROKAR_LIPOPROTEIN"/>
    <property type="match status" value="1"/>
</dbReference>
<keyword evidence="1" id="KW-0813">Transport</keyword>
<evidence type="ECO:0000256" key="4">
    <source>
        <dbReference type="ARBA" id="ARBA00022982"/>
    </source>
</evidence>
<organism evidence="7 8">
    <name type="scientific">Parahalioglobus pacificus</name>
    <dbReference type="NCBI Taxonomy" id="930806"/>
    <lineage>
        <taxon>Bacteria</taxon>
        <taxon>Pseudomonadati</taxon>
        <taxon>Pseudomonadota</taxon>
        <taxon>Gammaproteobacteria</taxon>
        <taxon>Cellvibrionales</taxon>
        <taxon>Halieaceae</taxon>
        <taxon>Parahalioglobus</taxon>
    </lineage>
</organism>
<protein>
    <recommendedName>
        <fullName evidence="6">Cytochrome c domain-containing protein</fullName>
    </recommendedName>
</protein>
<dbReference type="GO" id="GO:0020037">
    <property type="term" value="F:heme binding"/>
    <property type="evidence" value="ECO:0007669"/>
    <property type="project" value="InterPro"/>
</dbReference>
<evidence type="ECO:0000256" key="2">
    <source>
        <dbReference type="ARBA" id="ARBA00022617"/>
    </source>
</evidence>
<gene>
    <name evidence="7" type="ORF">GCM10007053_05040</name>
</gene>
<dbReference type="SUPFAM" id="SSF46626">
    <property type="entry name" value="Cytochrome c"/>
    <property type="match status" value="1"/>
</dbReference>
<keyword evidence="2" id="KW-0349">Heme</keyword>
<reference evidence="7" key="2">
    <citation type="submission" date="2020-09" db="EMBL/GenBank/DDBJ databases">
        <authorList>
            <person name="Sun Q."/>
            <person name="Kim S."/>
        </authorList>
    </citation>
    <scope>NUCLEOTIDE SEQUENCE</scope>
    <source>
        <strain evidence="7">KCTC 23430</strain>
    </source>
</reference>
<dbReference type="Pfam" id="PF13442">
    <property type="entry name" value="Cytochrome_CBB3"/>
    <property type="match status" value="1"/>
</dbReference>
<keyword evidence="8" id="KW-1185">Reference proteome</keyword>
<evidence type="ECO:0000259" key="6">
    <source>
        <dbReference type="Pfam" id="PF13442"/>
    </source>
</evidence>
<evidence type="ECO:0000256" key="5">
    <source>
        <dbReference type="ARBA" id="ARBA00023004"/>
    </source>
</evidence>
<proteinExistence type="predicted"/>
<dbReference type="AlphaFoldDB" id="A0A918XDH0"/>
<sequence length="122" mass="12707">MIARWLIIVALIVLVGCGDATESQSGGKKQLLPSDPLLSSLYQRSCRNCHAIVASGAPQTGDALAWEPRLAKGISALVDNVIAGYGTMPRGGLCPQCTREQQAALIEFMATPAQPANAGASE</sequence>
<evidence type="ECO:0000313" key="7">
    <source>
        <dbReference type="EMBL" id="GHD27142.1"/>
    </source>
</evidence>
<evidence type="ECO:0000256" key="3">
    <source>
        <dbReference type="ARBA" id="ARBA00022723"/>
    </source>
</evidence>
<dbReference type="PANTHER" id="PTHR40942">
    <property type="match status" value="1"/>
</dbReference>
<dbReference type="InterPro" id="IPR002323">
    <property type="entry name" value="Cyt_CIE"/>
</dbReference>
<dbReference type="GO" id="GO:0005506">
    <property type="term" value="F:iron ion binding"/>
    <property type="evidence" value="ECO:0007669"/>
    <property type="project" value="InterPro"/>
</dbReference>
<name>A0A918XDH0_9GAMM</name>
<dbReference type="PANTHER" id="PTHR40942:SF4">
    <property type="entry name" value="CYTOCHROME C5"/>
    <property type="match status" value="1"/>
</dbReference>
<keyword evidence="3" id="KW-0479">Metal-binding</keyword>
<keyword evidence="5" id="KW-0408">Iron</keyword>
<dbReference type="Gene3D" id="1.10.760.10">
    <property type="entry name" value="Cytochrome c-like domain"/>
    <property type="match status" value="1"/>
</dbReference>
<dbReference type="EMBL" id="BMYM01000001">
    <property type="protein sequence ID" value="GHD27142.1"/>
    <property type="molecule type" value="Genomic_DNA"/>
</dbReference>